<dbReference type="PROSITE" id="PS00101">
    <property type="entry name" value="HEXAPEP_TRANSFERASES"/>
    <property type="match status" value="3"/>
</dbReference>
<evidence type="ECO:0000256" key="1">
    <source>
        <dbReference type="ARBA" id="ARBA00022679"/>
    </source>
</evidence>
<dbReference type="InterPro" id="IPR001451">
    <property type="entry name" value="Hexapep"/>
</dbReference>
<sequence>MKLEASQLMFSETAIVKSNFIGENTEIKNFVVIEENVKIGNNVIIHPHVTIESGVVIGNGVEIFPGAYIGKQPKGAGATTRVLDFERKIVIADNCSIGPNSIIYYDVEIGKNTLIGDNASIREGVKIGEFCILSRGVTVNYNTCIGDRTKIMDLTHITGNCEIGDDVFISVLVATTNDRAIGKLGYDEERVQGPKIGNKVAIGAGANILPGVCIGDGSVIAAASVVNKDVPSGKMVAGNPARSIKTVSE</sequence>
<dbReference type="EMBL" id="CP150886">
    <property type="protein sequence ID" value="WZB88906.1"/>
    <property type="molecule type" value="Genomic_DNA"/>
</dbReference>
<gene>
    <name evidence="3" type="ORF">WJM97_04285</name>
</gene>
<dbReference type="SUPFAM" id="SSF51161">
    <property type="entry name" value="Trimeric LpxA-like enzymes"/>
    <property type="match status" value="1"/>
</dbReference>
<proteinExistence type="predicted"/>
<dbReference type="RefSeq" id="WP_353931811.1">
    <property type="nucleotide sequence ID" value="NZ_CP150886.1"/>
</dbReference>
<dbReference type="InterPro" id="IPR018357">
    <property type="entry name" value="Hexapep_transf_CS"/>
</dbReference>
<dbReference type="Gene3D" id="2.160.10.10">
    <property type="entry name" value="Hexapeptide repeat proteins"/>
    <property type="match status" value="2"/>
</dbReference>
<dbReference type="PANTHER" id="PTHR43300">
    <property type="entry name" value="ACETYLTRANSFERASE"/>
    <property type="match status" value="1"/>
</dbReference>
<dbReference type="CDD" id="cd03358">
    <property type="entry name" value="LbH_WxcM_N_like"/>
    <property type="match status" value="1"/>
</dbReference>
<evidence type="ECO:0000313" key="4">
    <source>
        <dbReference type="Proteomes" id="UP001483337"/>
    </source>
</evidence>
<organism evidence="3 4">
    <name type="scientific">Okeanomitos corallinicola TIOX110</name>
    <dbReference type="NCBI Taxonomy" id="3133117"/>
    <lineage>
        <taxon>Bacteria</taxon>
        <taxon>Bacillati</taxon>
        <taxon>Cyanobacteriota</taxon>
        <taxon>Cyanophyceae</taxon>
        <taxon>Nostocales</taxon>
        <taxon>Aphanizomenonaceae</taxon>
        <taxon>Okeanomitos</taxon>
    </lineage>
</organism>
<keyword evidence="1" id="KW-0808">Transferase</keyword>
<accession>A0ABZ2UV95</accession>
<dbReference type="InterPro" id="IPR011004">
    <property type="entry name" value="Trimer_LpxA-like_sf"/>
</dbReference>
<evidence type="ECO:0000256" key="2">
    <source>
        <dbReference type="ARBA" id="ARBA00022737"/>
    </source>
</evidence>
<keyword evidence="4" id="KW-1185">Reference proteome</keyword>
<name>A0ABZ2UV95_9CYAN</name>
<reference evidence="3 4" key="1">
    <citation type="submission" date="2024-04" db="EMBL/GenBank/DDBJ databases">
        <title>Okeanomitos corallinicola gen. &amp; sp. nov. (Nostocales, Cyanobacteria), a new toxic marine heterocyst-forming cyanobacterium from a coral reef.</title>
        <authorList>
            <person name="Li H."/>
            <person name="Li R."/>
            <person name="Kang J."/>
            <person name="Hii K.S."/>
            <person name="Mohamed H.F."/>
            <person name="Xu X."/>
            <person name="Luo Z."/>
        </authorList>
    </citation>
    <scope>NUCLEOTIDE SEQUENCE [LARGE SCALE GENOMIC DNA]</scope>
    <source>
        <strain evidence="3 4">TIOX110</strain>
    </source>
</reference>
<keyword evidence="2" id="KW-0677">Repeat</keyword>
<dbReference type="InterPro" id="IPR050179">
    <property type="entry name" value="Trans_hexapeptide_repeat"/>
</dbReference>
<dbReference type="Pfam" id="PF00132">
    <property type="entry name" value="Hexapep"/>
    <property type="match status" value="3"/>
</dbReference>
<evidence type="ECO:0000313" key="3">
    <source>
        <dbReference type="EMBL" id="WZB88906.1"/>
    </source>
</evidence>
<dbReference type="Proteomes" id="UP001483337">
    <property type="component" value="Chromosome"/>
</dbReference>
<protein>
    <submittedName>
        <fullName evidence="3">DapH/DapD/GlmU-related protein</fullName>
    </submittedName>
</protein>
<dbReference type="PANTHER" id="PTHR43300:SF4">
    <property type="entry name" value="ACYL-[ACYL-CARRIER-PROTEIN]--UDP-N-ACETYLGLUCOSAMINE O-ACYLTRANSFERASE"/>
    <property type="match status" value="1"/>
</dbReference>